<sequence length="295" mass="31970">MVRCRGYAAAVLLPTARGNKLLWGYSEDMDPELQEVFNMLVSSGINLYDTADSYGTGKLEGRSEQLLGRFLDEYPGSPAVRDDVRIATKLAAYPWRLTPKQERLMWDGLVAIYEEGLVDAVGVSNYGPKQLQKIGQYLDKRGVPLAAVQVQYSLLSRGSDQMAVKAACDDLGVALIAYSPLALGMLTGKYSLDDPSSLPGGPRGLVFRQVLPGLAPLLDLMGQIAKRRGKTLSQVAINWAICQGAVPIPGAKDMAQAKENLGALGWRLSDGEVRALNEAADRVPKAMVQNVFQTQ</sequence>
<dbReference type="SUPFAM" id="SSF51430">
    <property type="entry name" value="NAD(P)-linked oxidoreductase"/>
    <property type="match status" value="1"/>
</dbReference>
<reference evidence="3" key="1">
    <citation type="submission" date="2020-11" db="EMBL/GenBank/DDBJ databases">
        <title>Chlorella ohadii genome sequencing and assembly.</title>
        <authorList>
            <person name="Murik O."/>
            <person name="Treves H."/>
            <person name="Kedem I."/>
            <person name="Shotland Y."/>
            <person name="Kaplan A."/>
        </authorList>
    </citation>
    <scope>NUCLEOTIDE SEQUENCE</scope>
    <source>
        <strain evidence="3">1</strain>
    </source>
</reference>
<feature type="domain" description="NADP-dependent oxidoreductase" evidence="2">
    <location>
        <begin position="29"/>
        <end position="102"/>
    </location>
</feature>
<dbReference type="CDD" id="cd19093">
    <property type="entry name" value="AKR_AtPLR-like"/>
    <property type="match status" value="1"/>
</dbReference>
<organism evidence="3 4">
    <name type="scientific">Chlorella ohadii</name>
    <dbReference type="NCBI Taxonomy" id="2649997"/>
    <lineage>
        <taxon>Eukaryota</taxon>
        <taxon>Viridiplantae</taxon>
        <taxon>Chlorophyta</taxon>
        <taxon>core chlorophytes</taxon>
        <taxon>Trebouxiophyceae</taxon>
        <taxon>Chlorellales</taxon>
        <taxon>Chlorellaceae</taxon>
        <taxon>Chlorella clade</taxon>
        <taxon>Chlorella</taxon>
    </lineage>
</organism>
<gene>
    <name evidence="3" type="ORF">COHA_007518</name>
</gene>
<dbReference type="InterPro" id="IPR023210">
    <property type="entry name" value="NADP_OxRdtase_dom"/>
</dbReference>
<dbReference type="GO" id="GO:0005737">
    <property type="term" value="C:cytoplasm"/>
    <property type="evidence" value="ECO:0007669"/>
    <property type="project" value="TreeGrafter"/>
</dbReference>
<dbReference type="InterPro" id="IPR050791">
    <property type="entry name" value="Aldo-Keto_reductase"/>
</dbReference>
<dbReference type="EMBL" id="JADXDR010000119">
    <property type="protein sequence ID" value="KAI7838722.1"/>
    <property type="molecule type" value="Genomic_DNA"/>
</dbReference>
<dbReference type="Pfam" id="PF00248">
    <property type="entry name" value="Aldo_ket_red"/>
    <property type="match status" value="2"/>
</dbReference>
<dbReference type="InterPro" id="IPR036812">
    <property type="entry name" value="NAD(P)_OxRdtase_dom_sf"/>
</dbReference>
<evidence type="ECO:0000313" key="3">
    <source>
        <dbReference type="EMBL" id="KAI7838722.1"/>
    </source>
</evidence>
<evidence type="ECO:0000259" key="2">
    <source>
        <dbReference type="Pfam" id="PF00248"/>
    </source>
</evidence>
<dbReference type="PANTHER" id="PTHR43625">
    <property type="entry name" value="AFLATOXIN B1 ALDEHYDE REDUCTASE"/>
    <property type="match status" value="1"/>
</dbReference>
<evidence type="ECO:0000256" key="1">
    <source>
        <dbReference type="ARBA" id="ARBA00023002"/>
    </source>
</evidence>
<proteinExistence type="predicted"/>
<comment type="caution">
    <text evidence="3">The sequence shown here is derived from an EMBL/GenBank/DDBJ whole genome shotgun (WGS) entry which is preliminary data.</text>
</comment>
<protein>
    <recommendedName>
        <fullName evidence="2">NADP-dependent oxidoreductase domain-containing protein</fullName>
    </recommendedName>
</protein>
<dbReference type="Proteomes" id="UP001205105">
    <property type="component" value="Unassembled WGS sequence"/>
</dbReference>
<dbReference type="PANTHER" id="PTHR43625:SF5">
    <property type="entry name" value="PYRIDOXAL REDUCTASE, CHLOROPLASTIC"/>
    <property type="match status" value="1"/>
</dbReference>
<dbReference type="AlphaFoldDB" id="A0AAD5DJB9"/>
<feature type="domain" description="NADP-dependent oxidoreductase" evidence="2">
    <location>
        <begin position="105"/>
        <end position="279"/>
    </location>
</feature>
<dbReference type="Gene3D" id="3.20.20.100">
    <property type="entry name" value="NADP-dependent oxidoreductase domain"/>
    <property type="match status" value="2"/>
</dbReference>
<keyword evidence="1" id="KW-0560">Oxidoreductase</keyword>
<accession>A0AAD5DJB9</accession>
<evidence type="ECO:0000313" key="4">
    <source>
        <dbReference type="Proteomes" id="UP001205105"/>
    </source>
</evidence>
<keyword evidence="4" id="KW-1185">Reference proteome</keyword>
<dbReference type="GO" id="GO:0016491">
    <property type="term" value="F:oxidoreductase activity"/>
    <property type="evidence" value="ECO:0007669"/>
    <property type="project" value="UniProtKB-KW"/>
</dbReference>
<name>A0AAD5DJB9_9CHLO</name>